<reference evidence="8" key="1">
    <citation type="submission" date="2021-01" db="EMBL/GenBank/DDBJ databases">
        <authorList>
            <person name="Corre E."/>
            <person name="Pelletier E."/>
            <person name="Niang G."/>
            <person name="Scheremetjew M."/>
            <person name="Finn R."/>
            <person name="Kale V."/>
            <person name="Holt S."/>
            <person name="Cochrane G."/>
            <person name="Meng A."/>
            <person name="Brown T."/>
            <person name="Cohen L."/>
        </authorList>
    </citation>
    <scope>NUCLEOTIDE SEQUENCE</scope>
    <source>
        <strain evidence="8">SAG 11-49</strain>
    </source>
</reference>
<dbReference type="PANTHER" id="PTHR12483">
    <property type="entry name" value="SOLUTE CARRIER FAMILY 31 COPPER TRANSPORTERS"/>
    <property type="match status" value="1"/>
</dbReference>
<feature type="transmembrane region" description="Helical" evidence="6">
    <location>
        <begin position="69"/>
        <end position="89"/>
    </location>
</feature>
<feature type="transmembrane region" description="Helical" evidence="6">
    <location>
        <begin position="42"/>
        <end position="62"/>
    </location>
</feature>
<evidence type="ECO:0000256" key="7">
    <source>
        <dbReference type="SAM" id="SignalP"/>
    </source>
</evidence>
<keyword evidence="3 6" id="KW-0187">Copper transport</keyword>
<evidence type="ECO:0000256" key="5">
    <source>
        <dbReference type="ARBA" id="ARBA00023136"/>
    </source>
</evidence>
<protein>
    <recommendedName>
        <fullName evidence="6">Copper transport protein</fullName>
    </recommendedName>
</protein>
<keyword evidence="5 6" id="KW-0472">Membrane</keyword>
<dbReference type="GO" id="GO:0005375">
    <property type="term" value="F:copper ion transmembrane transporter activity"/>
    <property type="evidence" value="ECO:0007669"/>
    <property type="project" value="UniProtKB-UniRule"/>
</dbReference>
<comment type="subcellular location">
    <subcellularLocation>
        <location evidence="6">Membrane</location>
        <topology evidence="6">Multi-pass membrane protein</topology>
    </subcellularLocation>
</comment>
<dbReference type="EMBL" id="HBFB01001897">
    <property type="protein sequence ID" value="CAD8664498.1"/>
    <property type="molecule type" value="Transcribed_RNA"/>
</dbReference>
<feature type="signal peptide" evidence="7">
    <location>
        <begin position="1"/>
        <end position="18"/>
    </location>
</feature>
<dbReference type="GO" id="GO:0016020">
    <property type="term" value="C:membrane"/>
    <property type="evidence" value="ECO:0007669"/>
    <property type="project" value="UniProtKB-SubCell"/>
</dbReference>
<dbReference type="PANTHER" id="PTHR12483:SF115">
    <property type="entry name" value="COPPER TRANSPORT PROTEIN"/>
    <property type="match status" value="1"/>
</dbReference>
<feature type="chain" id="PRO_5031345813" description="Copper transport protein" evidence="7">
    <location>
        <begin position="19"/>
        <end position="170"/>
    </location>
</feature>
<evidence type="ECO:0000313" key="8">
    <source>
        <dbReference type="EMBL" id="CAD8664498.1"/>
    </source>
</evidence>
<evidence type="ECO:0000256" key="6">
    <source>
        <dbReference type="RuleBase" id="RU367022"/>
    </source>
</evidence>
<evidence type="ECO:0000256" key="1">
    <source>
        <dbReference type="ARBA" id="ARBA00006921"/>
    </source>
</evidence>
<sequence>MALKTISSMLSLWWKVEAAGVAVPHPSPGKPLCLWWLPRRQQIFHNFIKAVLVGISITLDYWNMLVAMTFNVGLFVAVVMGYVLGMALFSHIPDNFAAHLATHPRRQQRADAYREQGDPEAGIVQGKPQNGCMNGHAKDGQAAGVPIGANAAGTLSEDICVMPSCCPEPR</sequence>
<dbReference type="Pfam" id="PF04145">
    <property type="entry name" value="Ctr"/>
    <property type="match status" value="1"/>
</dbReference>
<evidence type="ECO:0000256" key="2">
    <source>
        <dbReference type="ARBA" id="ARBA00022692"/>
    </source>
</evidence>
<gene>
    <name evidence="8" type="ORF">CLEI1391_LOCUS987</name>
</gene>
<name>A0A7S0NA32_9CHLO</name>
<keyword evidence="4 6" id="KW-1133">Transmembrane helix</keyword>
<keyword evidence="6" id="KW-0406">Ion transport</keyword>
<proteinExistence type="inferred from homology"/>
<comment type="similarity">
    <text evidence="1 6">Belongs to the copper transporter (Ctr) (TC 1.A.56) family. SLC31A subfamily.</text>
</comment>
<dbReference type="AlphaFoldDB" id="A0A7S0NA32"/>
<keyword evidence="6" id="KW-0186">Copper</keyword>
<dbReference type="InterPro" id="IPR007274">
    <property type="entry name" value="Cop_transporter"/>
</dbReference>
<keyword evidence="6" id="KW-0813">Transport</keyword>
<organism evidence="8">
    <name type="scientific">Chlamydomonas leiostraca</name>
    <dbReference type="NCBI Taxonomy" id="1034604"/>
    <lineage>
        <taxon>Eukaryota</taxon>
        <taxon>Viridiplantae</taxon>
        <taxon>Chlorophyta</taxon>
        <taxon>core chlorophytes</taxon>
        <taxon>Chlorophyceae</taxon>
        <taxon>CS clade</taxon>
        <taxon>Chlamydomonadales</taxon>
        <taxon>Chlamydomonadaceae</taxon>
        <taxon>Chlamydomonas</taxon>
    </lineage>
</organism>
<accession>A0A7S0NA32</accession>
<evidence type="ECO:0000256" key="4">
    <source>
        <dbReference type="ARBA" id="ARBA00022989"/>
    </source>
</evidence>
<keyword evidence="2 6" id="KW-0812">Transmembrane</keyword>
<keyword evidence="7" id="KW-0732">Signal</keyword>
<evidence type="ECO:0000256" key="3">
    <source>
        <dbReference type="ARBA" id="ARBA00022796"/>
    </source>
</evidence>